<proteinExistence type="predicted"/>
<name>T0YRB1_9ZZZZ</name>
<feature type="region of interest" description="Disordered" evidence="1">
    <location>
        <begin position="80"/>
        <end position="101"/>
    </location>
</feature>
<dbReference type="AlphaFoldDB" id="T0YRB1"/>
<organism evidence="2">
    <name type="scientific">mine drainage metagenome</name>
    <dbReference type="NCBI Taxonomy" id="410659"/>
    <lineage>
        <taxon>unclassified sequences</taxon>
        <taxon>metagenomes</taxon>
        <taxon>ecological metagenomes</taxon>
    </lineage>
</organism>
<accession>T0YRB1</accession>
<evidence type="ECO:0000313" key="2">
    <source>
        <dbReference type="EMBL" id="EQD34367.1"/>
    </source>
</evidence>
<reference evidence="2" key="1">
    <citation type="submission" date="2013-08" db="EMBL/GenBank/DDBJ databases">
        <authorList>
            <person name="Mendez C."/>
            <person name="Richter M."/>
            <person name="Ferrer M."/>
            <person name="Sanchez J."/>
        </authorList>
    </citation>
    <scope>NUCLEOTIDE SEQUENCE</scope>
</reference>
<protein>
    <submittedName>
        <fullName evidence="2">Rhodopirellula transposase family protein</fullName>
    </submittedName>
</protein>
<evidence type="ECO:0000256" key="1">
    <source>
        <dbReference type="SAM" id="MobiDB-lite"/>
    </source>
</evidence>
<comment type="caution">
    <text evidence="2">The sequence shown here is derived from an EMBL/GenBank/DDBJ whole genome shotgun (WGS) entry which is preliminary data.</text>
</comment>
<reference evidence="2" key="2">
    <citation type="journal article" date="2014" name="ISME J.">
        <title>Microbial stratification in low pH oxic and suboxic macroscopic growths along an acid mine drainage.</title>
        <authorList>
            <person name="Mendez-Garcia C."/>
            <person name="Mesa V."/>
            <person name="Sprenger R.R."/>
            <person name="Richter M."/>
            <person name="Diez M.S."/>
            <person name="Solano J."/>
            <person name="Bargiela R."/>
            <person name="Golyshina O.V."/>
            <person name="Manteca A."/>
            <person name="Ramos J.L."/>
            <person name="Gallego J.R."/>
            <person name="Llorente I."/>
            <person name="Martins Dos Santos V.A."/>
            <person name="Jensen O.N."/>
            <person name="Pelaez A.I."/>
            <person name="Sanchez J."/>
            <person name="Ferrer M."/>
        </authorList>
    </citation>
    <scope>NUCLEOTIDE SEQUENCE</scope>
</reference>
<dbReference type="EMBL" id="AUZX01013823">
    <property type="protein sequence ID" value="EQD34367.1"/>
    <property type="molecule type" value="Genomic_DNA"/>
</dbReference>
<sequence>MLWLLSMEAALFELKRRLRSVWPHLDERTRRLTAANGAMSLGYGGVSLVHRASGLSRKAILKGMREIRAGEALVAGRIRRSGAGRKASTVSDPELLESLDE</sequence>
<gene>
    <name evidence="2" type="ORF">B1A_18729</name>
</gene>
<feature type="non-terminal residue" evidence="2">
    <location>
        <position position="101"/>
    </location>
</feature>